<evidence type="ECO:0000256" key="2">
    <source>
        <dbReference type="ARBA" id="ARBA00022692"/>
    </source>
</evidence>
<evidence type="ECO:0000256" key="6">
    <source>
        <dbReference type="SAM" id="Phobius"/>
    </source>
</evidence>
<dbReference type="AlphaFoldDB" id="A0A9P4J6V6"/>
<keyword evidence="2 6" id="KW-0812">Transmembrane</keyword>
<feature type="transmembrane region" description="Helical" evidence="6">
    <location>
        <begin position="248"/>
        <end position="268"/>
    </location>
</feature>
<dbReference type="InterPro" id="IPR052337">
    <property type="entry name" value="SAT4-like"/>
</dbReference>
<name>A0A9P4J6V6_9PEZI</name>
<organism evidence="8 9">
    <name type="scientific">Myriangium duriaei CBS 260.36</name>
    <dbReference type="NCBI Taxonomy" id="1168546"/>
    <lineage>
        <taxon>Eukaryota</taxon>
        <taxon>Fungi</taxon>
        <taxon>Dikarya</taxon>
        <taxon>Ascomycota</taxon>
        <taxon>Pezizomycotina</taxon>
        <taxon>Dothideomycetes</taxon>
        <taxon>Dothideomycetidae</taxon>
        <taxon>Myriangiales</taxon>
        <taxon>Myriangiaceae</taxon>
        <taxon>Myriangium</taxon>
    </lineage>
</organism>
<dbReference type="GO" id="GO:0016020">
    <property type="term" value="C:membrane"/>
    <property type="evidence" value="ECO:0007669"/>
    <property type="project" value="UniProtKB-SubCell"/>
</dbReference>
<comment type="subcellular location">
    <subcellularLocation>
        <location evidence="1">Membrane</location>
        <topology evidence="1">Multi-pass membrane protein</topology>
    </subcellularLocation>
</comment>
<feature type="domain" description="Rhodopsin" evidence="7">
    <location>
        <begin position="39"/>
        <end position="272"/>
    </location>
</feature>
<comment type="caution">
    <text evidence="8">The sequence shown here is derived from an EMBL/GenBank/DDBJ whole genome shotgun (WGS) entry which is preliminary data.</text>
</comment>
<protein>
    <recommendedName>
        <fullName evidence="7">Rhodopsin domain-containing protein</fullName>
    </recommendedName>
</protein>
<sequence length="350" mass="38618">MAYIPNDPEQRPVVAALATLTGLGVICTALRLYAIQQRAAKLIHWDFFWIVLSLVFALASEGPLLVALHNGLGRHLSGLTFSQITNIVEYELIAISLGLTSALFAKFAIIALFLDIQGPLVVYRRYFMHALAGILALSWASIIIITWFQCTPIQKTWQVLLPGNCNGQRYSNALSFLNGGLNVAADIFLSLYPISIIWGLKLKMRTKVAWCLLMAGGLLATAACIVRTVMIEIVWKNVEDITYVVGRFMLWGLLEMWLVIILGSLPVLRPLMLRWLGAKDRNDNQGIVPLAHWTATDPLASGNPTTGNTVGGKEDDATFRTLSMLEKEAGLGSFTQVVVTDRNDSRLTNF</sequence>
<keyword evidence="3 6" id="KW-1133">Transmembrane helix</keyword>
<dbReference type="Proteomes" id="UP000799439">
    <property type="component" value="Unassembled WGS sequence"/>
</dbReference>
<evidence type="ECO:0000259" key="7">
    <source>
        <dbReference type="Pfam" id="PF20684"/>
    </source>
</evidence>
<proteinExistence type="inferred from homology"/>
<gene>
    <name evidence="8" type="ORF">K461DRAFT_290948</name>
</gene>
<feature type="transmembrane region" description="Helical" evidence="6">
    <location>
        <begin position="212"/>
        <end position="236"/>
    </location>
</feature>
<evidence type="ECO:0000256" key="3">
    <source>
        <dbReference type="ARBA" id="ARBA00022989"/>
    </source>
</evidence>
<evidence type="ECO:0000256" key="4">
    <source>
        <dbReference type="ARBA" id="ARBA00023136"/>
    </source>
</evidence>
<comment type="similarity">
    <text evidence="5">Belongs to the SAT4 family.</text>
</comment>
<dbReference type="PANTHER" id="PTHR33048">
    <property type="entry name" value="PTH11-LIKE INTEGRAL MEMBRANE PROTEIN (AFU_ORTHOLOGUE AFUA_5G11245)"/>
    <property type="match status" value="1"/>
</dbReference>
<reference evidence="8" key="1">
    <citation type="journal article" date="2020" name="Stud. Mycol.">
        <title>101 Dothideomycetes genomes: a test case for predicting lifestyles and emergence of pathogens.</title>
        <authorList>
            <person name="Haridas S."/>
            <person name="Albert R."/>
            <person name="Binder M."/>
            <person name="Bloem J."/>
            <person name="Labutti K."/>
            <person name="Salamov A."/>
            <person name="Andreopoulos B."/>
            <person name="Baker S."/>
            <person name="Barry K."/>
            <person name="Bills G."/>
            <person name="Bluhm B."/>
            <person name="Cannon C."/>
            <person name="Castanera R."/>
            <person name="Culley D."/>
            <person name="Daum C."/>
            <person name="Ezra D."/>
            <person name="Gonzalez J."/>
            <person name="Henrissat B."/>
            <person name="Kuo A."/>
            <person name="Liang C."/>
            <person name="Lipzen A."/>
            <person name="Lutzoni F."/>
            <person name="Magnuson J."/>
            <person name="Mondo S."/>
            <person name="Nolan M."/>
            <person name="Ohm R."/>
            <person name="Pangilinan J."/>
            <person name="Park H.-J."/>
            <person name="Ramirez L."/>
            <person name="Alfaro M."/>
            <person name="Sun H."/>
            <person name="Tritt A."/>
            <person name="Yoshinaga Y."/>
            <person name="Zwiers L.-H."/>
            <person name="Turgeon B."/>
            <person name="Goodwin S."/>
            <person name="Spatafora J."/>
            <person name="Crous P."/>
            <person name="Grigoriev I."/>
        </authorList>
    </citation>
    <scope>NUCLEOTIDE SEQUENCE</scope>
    <source>
        <strain evidence="8">CBS 260.36</strain>
    </source>
</reference>
<feature type="transmembrane region" description="Helical" evidence="6">
    <location>
        <begin position="47"/>
        <end position="72"/>
    </location>
</feature>
<feature type="transmembrane region" description="Helical" evidence="6">
    <location>
        <begin position="179"/>
        <end position="200"/>
    </location>
</feature>
<dbReference type="EMBL" id="ML996082">
    <property type="protein sequence ID" value="KAF2155979.1"/>
    <property type="molecule type" value="Genomic_DNA"/>
</dbReference>
<accession>A0A9P4J6V6</accession>
<dbReference type="Pfam" id="PF20684">
    <property type="entry name" value="Fung_rhodopsin"/>
    <property type="match status" value="1"/>
</dbReference>
<feature type="transmembrane region" description="Helical" evidence="6">
    <location>
        <begin position="126"/>
        <end position="148"/>
    </location>
</feature>
<feature type="transmembrane region" description="Helical" evidence="6">
    <location>
        <begin position="12"/>
        <end position="35"/>
    </location>
</feature>
<dbReference type="OrthoDB" id="3934549at2759"/>
<evidence type="ECO:0000256" key="1">
    <source>
        <dbReference type="ARBA" id="ARBA00004141"/>
    </source>
</evidence>
<evidence type="ECO:0000313" key="9">
    <source>
        <dbReference type="Proteomes" id="UP000799439"/>
    </source>
</evidence>
<dbReference type="PANTHER" id="PTHR33048:SF165">
    <property type="entry name" value="INTEGRAL MEMBRANE PROTEIN"/>
    <property type="match status" value="1"/>
</dbReference>
<dbReference type="InterPro" id="IPR049326">
    <property type="entry name" value="Rhodopsin_dom_fungi"/>
</dbReference>
<evidence type="ECO:0000256" key="5">
    <source>
        <dbReference type="ARBA" id="ARBA00038359"/>
    </source>
</evidence>
<keyword evidence="9" id="KW-1185">Reference proteome</keyword>
<feature type="transmembrane region" description="Helical" evidence="6">
    <location>
        <begin position="92"/>
        <end position="114"/>
    </location>
</feature>
<keyword evidence="4 6" id="KW-0472">Membrane</keyword>
<evidence type="ECO:0000313" key="8">
    <source>
        <dbReference type="EMBL" id="KAF2155979.1"/>
    </source>
</evidence>